<dbReference type="KEGG" id="aqu:109584504"/>
<reference evidence="7" key="1">
    <citation type="journal article" date="2010" name="Nature">
        <title>The Amphimedon queenslandica genome and the evolution of animal complexity.</title>
        <authorList>
            <person name="Srivastava M."/>
            <person name="Simakov O."/>
            <person name="Chapman J."/>
            <person name="Fahey B."/>
            <person name="Gauthier M.E."/>
            <person name="Mitros T."/>
            <person name="Richards G.S."/>
            <person name="Conaco C."/>
            <person name="Dacre M."/>
            <person name="Hellsten U."/>
            <person name="Larroux C."/>
            <person name="Putnam N.H."/>
            <person name="Stanke M."/>
            <person name="Adamska M."/>
            <person name="Darling A."/>
            <person name="Degnan S.M."/>
            <person name="Oakley T.H."/>
            <person name="Plachetzki D.C."/>
            <person name="Zhai Y."/>
            <person name="Adamski M."/>
            <person name="Calcino A."/>
            <person name="Cummins S.F."/>
            <person name="Goodstein D.M."/>
            <person name="Harris C."/>
            <person name="Jackson D.J."/>
            <person name="Leys S.P."/>
            <person name="Shu S."/>
            <person name="Woodcroft B.J."/>
            <person name="Vervoort M."/>
            <person name="Kosik K.S."/>
            <person name="Manning G."/>
            <person name="Degnan B.M."/>
            <person name="Rokhsar D.S."/>
        </authorList>
    </citation>
    <scope>NUCLEOTIDE SEQUENCE [LARGE SCALE GENOMIC DNA]</scope>
</reference>
<dbReference type="EnsemblMetazoa" id="Aqu2.1.23554_001">
    <property type="protein sequence ID" value="Aqu2.1.23554_001"/>
    <property type="gene ID" value="Aqu2.1.23554"/>
</dbReference>
<evidence type="ECO:0000256" key="3">
    <source>
        <dbReference type="ARBA" id="ARBA00022989"/>
    </source>
</evidence>
<evidence type="ECO:0000256" key="5">
    <source>
        <dbReference type="SAM" id="Phobius"/>
    </source>
</evidence>
<dbReference type="eggNOG" id="KOG3882">
    <property type="taxonomic scope" value="Eukaryota"/>
</dbReference>
<feature type="transmembrane region" description="Helical" evidence="5">
    <location>
        <begin position="12"/>
        <end position="34"/>
    </location>
</feature>
<evidence type="ECO:0000256" key="1">
    <source>
        <dbReference type="ARBA" id="ARBA00004141"/>
    </source>
</evidence>
<keyword evidence="2 5" id="KW-0812">Transmembrane</keyword>
<sequence>MFSFCSNLLHCFISLSCVVTFIATAASGILLILASEEPSSSLGEGGPYALIPGIVFVSVAIVTVPLGIYGCLSVRNDSSKRLVIYTVIAILVSIVILLCSSVLFTFTYTNMISNNLNSTLWSELRKPNNSNDTSKMFDIQTKYKCCGVTNASDWFDPSTNWFNSSHHNQYPVSCCSSATISDPCTDLHQKGCQDALLSKLRLVVDVSFGVAIAASLLQLLTAGLTCYGNKVISKYKHYDIF</sequence>
<name>A0A1X7U7T3_AMPQE</name>
<dbReference type="OrthoDB" id="432835at2759"/>
<evidence type="ECO:0008006" key="8">
    <source>
        <dbReference type="Google" id="ProtNLM"/>
    </source>
</evidence>
<evidence type="ECO:0000313" key="7">
    <source>
        <dbReference type="Proteomes" id="UP000007879"/>
    </source>
</evidence>
<organism evidence="6">
    <name type="scientific">Amphimedon queenslandica</name>
    <name type="common">Sponge</name>
    <dbReference type="NCBI Taxonomy" id="400682"/>
    <lineage>
        <taxon>Eukaryota</taxon>
        <taxon>Metazoa</taxon>
        <taxon>Porifera</taxon>
        <taxon>Demospongiae</taxon>
        <taxon>Heteroscleromorpha</taxon>
        <taxon>Haplosclerida</taxon>
        <taxon>Niphatidae</taxon>
        <taxon>Amphimedon</taxon>
    </lineage>
</organism>
<dbReference type="Proteomes" id="UP000007879">
    <property type="component" value="Unassembled WGS sequence"/>
</dbReference>
<comment type="subcellular location">
    <subcellularLocation>
        <location evidence="1">Membrane</location>
        <topology evidence="1">Multi-pass membrane protein</topology>
    </subcellularLocation>
</comment>
<reference evidence="6" key="2">
    <citation type="submission" date="2017-05" db="UniProtKB">
        <authorList>
            <consortium name="EnsemblMetazoa"/>
        </authorList>
    </citation>
    <scope>IDENTIFICATION</scope>
</reference>
<dbReference type="Gene3D" id="1.10.1450.10">
    <property type="entry name" value="Tetraspanin"/>
    <property type="match status" value="1"/>
</dbReference>
<feature type="transmembrane region" description="Helical" evidence="5">
    <location>
        <begin position="82"/>
        <end position="108"/>
    </location>
</feature>
<feature type="transmembrane region" description="Helical" evidence="5">
    <location>
        <begin position="46"/>
        <end position="70"/>
    </location>
</feature>
<dbReference type="STRING" id="400682.A0A1X7U7T3"/>
<dbReference type="PANTHER" id="PTHR19282:SF562">
    <property type="entry name" value="AT12771P-RELATED"/>
    <property type="match status" value="1"/>
</dbReference>
<feature type="transmembrane region" description="Helical" evidence="5">
    <location>
        <begin position="206"/>
        <end position="227"/>
    </location>
</feature>
<accession>A0A1X7U7T3</accession>
<dbReference type="InterPro" id="IPR008952">
    <property type="entry name" value="Tetraspanin_EC2_sf"/>
</dbReference>
<dbReference type="SUPFAM" id="SSF48652">
    <property type="entry name" value="Tetraspanin"/>
    <property type="match status" value="1"/>
</dbReference>
<evidence type="ECO:0000256" key="2">
    <source>
        <dbReference type="ARBA" id="ARBA00022692"/>
    </source>
</evidence>
<dbReference type="PANTHER" id="PTHR19282">
    <property type="entry name" value="TETRASPANIN"/>
    <property type="match status" value="1"/>
</dbReference>
<gene>
    <name evidence="6" type="primary">109584504</name>
</gene>
<dbReference type="EnsemblMetazoa" id="XM_020000268.1">
    <property type="protein sequence ID" value="XP_019855827.1"/>
    <property type="gene ID" value="LOC109584504"/>
</dbReference>
<proteinExistence type="predicted"/>
<evidence type="ECO:0000313" key="6">
    <source>
        <dbReference type="EnsemblMetazoa" id="Aqu2.1.23554_001"/>
    </source>
</evidence>
<protein>
    <recommendedName>
        <fullName evidence="8">Tetraspanin</fullName>
    </recommendedName>
</protein>
<keyword evidence="3 5" id="KW-1133">Transmembrane helix</keyword>
<keyword evidence="4 5" id="KW-0472">Membrane</keyword>
<evidence type="ECO:0000256" key="4">
    <source>
        <dbReference type="ARBA" id="ARBA00023136"/>
    </source>
</evidence>
<dbReference type="Pfam" id="PF00335">
    <property type="entry name" value="Tetraspanin"/>
    <property type="match status" value="1"/>
</dbReference>
<dbReference type="InterPro" id="IPR018499">
    <property type="entry name" value="Tetraspanin/Peripherin"/>
</dbReference>
<keyword evidence="7" id="KW-1185">Reference proteome</keyword>
<dbReference type="InParanoid" id="A0A1X7U7T3"/>
<dbReference type="GO" id="GO:0005886">
    <property type="term" value="C:plasma membrane"/>
    <property type="evidence" value="ECO:0007669"/>
    <property type="project" value="TreeGrafter"/>
</dbReference>
<dbReference type="AlphaFoldDB" id="A0A1X7U7T3"/>